<dbReference type="EMBL" id="QOIP01000011">
    <property type="protein sequence ID" value="RLU16881.1"/>
    <property type="molecule type" value="Genomic_DNA"/>
</dbReference>
<evidence type="ECO:0000313" key="9">
    <source>
        <dbReference type="EMBL" id="EZA59437.1"/>
    </source>
</evidence>
<comment type="subcellular location">
    <subcellularLocation>
        <location evidence="1 6">Nucleus</location>
    </subcellularLocation>
</comment>
<dbReference type="InterPro" id="IPR036700">
    <property type="entry name" value="BOBF_sf"/>
</dbReference>
<dbReference type="PANTHER" id="PTHR12708">
    <property type="entry name" value="DNA POLYMERASE EPSILON SUBUNIT B"/>
    <property type="match status" value="1"/>
</dbReference>
<dbReference type="SUPFAM" id="SSF101756">
    <property type="entry name" value="Hypothetical protein YgiW"/>
    <property type="match status" value="1"/>
</dbReference>
<keyword evidence="3 6" id="KW-0235">DNA replication</keyword>
<comment type="function">
    <text evidence="6">Participates in DNA repair and in chromosomal DNA replication.</text>
</comment>
<dbReference type="OrthoDB" id="10254730at2759"/>
<dbReference type="GO" id="GO:0008622">
    <property type="term" value="C:epsilon DNA polymerase complex"/>
    <property type="evidence" value="ECO:0007669"/>
    <property type="project" value="UniProtKB-UniRule"/>
</dbReference>
<keyword evidence="5 6" id="KW-0539">Nucleus</keyword>
<dbReference type="InterPro" id="IPR024639">
    <property type="entry name" value="DNA_pol_e_bsu_N"/>
</dbReference>
<reference evidence="10 12" key="2">
    <citation type="journal article" date="2018" name="Genome Res.">
        <title>The genomic architecture and molecular evolution of ant odorant receptors.</title>
        <authorList>
            <person name="McKenzie S.K."/>
            <person name="Kronauer D.J.C."/>
        </authorList>
    </citation>
    <scope>NUCLEOTIDE SEQUENCE [LARGE SCALE GENOMIC DNA]</scope>
    <source>
        <strain evidence="10">Clonal line C1</strain>
    </source>
</reference>
<dbReference type="OMA" id="FFCEGCF"/>
<organism evidence="9 11">
    <name type="scientific">Ooceraea biroi</name>
    <name type="common">Clonal raider ant</name>
    <name type="synonym">Cerapachys biroi</name>
    <dbReference type="NCBI Taxonomy" id="2015173"/>
    <lineage>
        <taxon>Eukaryota</taxon>
        <taxon>Metazoa</taxon>
        <taxon>Ecdysozoa</taxon>
        <taxon>Arthropoda</taxon>
        <taxon>Hexapoda</taxon>
        <taxon>Insecta</taxon>
        <taxon>Pterygota</taxon>
        <taxon>Neoptera</taxon>
        <taxon>Endopterygota</taxon>
        <taxon>Hymenoptera</taxon>
        <taxon>Apocrita</taxon>
        <taxon>Aculeata</taxon>
        <taxon>Formicoidea</taxon>
        <taxon>Formicidae</taxon>
        <taxon>Dorylinae</taxon>
        <taxon>Ooceraea</taxon>
    </lineage>
</organism>
<protein>
    <recommendedName>
        <fullName evidence="6">DNA polymerase epsilon subunit</fullName>
    </recommendedName>
    <alternativeName>
        <fullName evidence="6">DNA polymerase II subunit 2</fullName>
    </alternativeName>
</protein>
<dbReference type="InterPro" id="IPR007185">
    <property type="entry name" value="DNA_pol_a/d/e_bsu"/>
</dbReference>
<evidence type="ECO:0000256" key="5">
    <source>
        <dbReference type="ARBA" id="ARBA00023242"/>
    </source>
</evidence>
<dbReference type="Proteomes" id="UP000053097">
    <property type="component" value="Unassembled WGS sequence"/>
</dbReference>
<gene>
    <name evidence="10" type="ORF">DMN91_010950</name>
    <name evidence="9" type="ORF">X777_00280</name>
</gene>
<dbReference type="AlphaFoldDB" id="A0A026WTU6"/>
<evidence type="ECO:0000313" key="10">
    <source>
        <dbReference type="EMBL" id="RLU16881.1"/>
    </source>
</evidence>
<dbReference type="Gene3D" id="3.60.21.60">
    <property type="match status" value="1"/>
</dbReference>
<keyword evidence="4 6" id="KW-0238">DNA-binding</keyword>
<dbReference type="Pfam" id="PF04042">
    <property type="entry name" value="DNA_pol_E_B"/>
    <property type="match status" value="1"/>
</dbReference>
<dbReference type="Gene3D" id="1.10.8.60">
    <property type="match status" value="1"/>
</dbReference>
<reference evidence="10" key="3">
    <citation type="submission" date="2018-07" db="EMBL/GenBank/DDBJ databases">
        <authorList>
            <person name="Mckenzie S.K."/>
            <person name="Kronauer D.J.C."/>
        </authorList>
    </citation>
    <scope>NUCLEOTIDE SEQUENCE</scope>
    <source>
        <strain evidence="10">Clonal line C1</strain>
    </source>
</reference>
<dbReference type="PANTHER" id="PTHR12708:SF0">
    <property type="entry name" value="DNA POLYMERASE EPSILON SUBUNIT 2"/>
    <property type="match status" value="1"/>
</dbReference>
<evidence type="ECO:0000256" key="2">
    <source>
        <dbReference type="ARBA" id="ARBA00009560"/>
    </source>
</evidence>
<evidence type="ECO:0000256" key="4">
    <source>
        <dbReference type="ARBA" id="ARBA00023125"/>
    </source>
</evidence>
<evidence type="ECO:0000259" key="8">
    <source>
        <dbReference type="Pfam" id="PF12213"/>
    </source>
</evidence>
<dbReference type="InterPro" id="IPR016266">
    <property type="entry name" value="POLE2"/>
</dbReference>
<evidence type="ECO:0000313" key="12">
    <source>
        <dbReference type="Proteomes" id="UP000279307"/>
    </source>
</evidence>
<feature type="domain" description="DNA polymerase epsilon subunit B N-terminal" evidence="8">
    <location>
        <begin position="23"/>
        <end position="89"/>
    </location>
</feature>
<dbReference type="GO" id="GO:0003677">
    <property type="term" value="F:DNA binding"/>
    <property type="evidence" value="ECO:0007669"/>
    <property type="project" value="UniProtKB-UniRule"/>
</dbReference>
<dbReference type="STRING" id="2015173.A0A026WTU6"/>
<accession>A0A026WTU6</accession>
<reference evidence="9 11" key="1">
    <citation type="journal article" date="2014" name="Curr. Biol.">
        <title>The genome of the clonal raider ant Cerapachys biroi.</title>
        <authorList>
            <person name="Oxley P.R."/>
            <person name="Ji L."/>
            <person name="Fetter-Pruneda I."/>
            <person name="McKenzie S.K."/>
            <person name="Li C."/>
            <person name="Hu H."/>
            <person name="Zhang G."/>
            <person name="Kronauer D.J."/>
        </authorList>
    </citation>
    <scope>NUCLEOTIDE SEQUENCE [LARGE SCALE GENOMIC DNA]</scope>
</reference>
<evidence type="ECO:0000256" key="1">
    <source>
        <dbReference type="ARBA" id="ARBA00004123"/>
    </source>
</evidence>
<dbReference type="Proteomes" id="UP000279307">
    <property type="component" value="Chromosome 11"/>
</dbReference>
<dbReference type="GO" id="GO:0006261">
    <property type="term" value="P:DNA-templated DNA replication"/>
    <property type="evidence" value="ECO:0007669"/>
    <property type="project" value="InterPro"/>
</dbReference>
<dbReference type="Pfam" id="PF12213">
    <property type="entry name" value="Dpoe2NT"/>
    <property type="match status" value="1"/>
</dbReference>
<dbReference type="PIRSF" id="PIRSF000799">
    <property type="entry name" value="DNA_pol_eps_2"/>
    <property type="match status" value="1"/>
</dbReference>
<dbReference type="EMBL" id="KK107105">
    <property type="protein sequence ID" value="EZA59437.1"/>
    <property type="molecule type" value="Genomic_DNA"/>
</dbReference>
<evidence type="ECO:0000256" key="3">
    <source>
        <dbReference type="ARBA" id="ARBA00022705"/>
    </source>
</evidence>
<keyword evidence="11" id="KW-1185">Reference proteome</keyword>
<comment type="similarity">
    <text evidence="2 6">Belongs to the DNA polymerase epsilon subunit B family.</text>
</comment>
<evidence type="ECO:0000256" key="6">
    <source>
        <dbReference type="PIRNR" id="PIRNR000799"/>
    </source>
</evidence>
<sequence>MIQLVNVFQHTLRETMDDNKCARMIQTNFSLYGLVLSRELGASLAKRLLTIPEDERETWLNRIIGLILAQNLNDPHVSVQHVKIAIEECLEPNRLKDTETVFNVIDGYDVPKIKFDISKRKFTVDNESSYPEARYKSLIFKHRFETIWQKTLRHKQFLPLRLEKQTGEMNLIPIEYLLSEQRTGKVQVMGLITQFREDEYYLEDTSGTVRIDLSNTDFQDTFIMEGCIVIVDGVYKDDVLRVETMDFPPIESSESLRSDFGDANTFGGPSNVSLKMSEKLQVYEQSNQDGMIVFIAELWLDVPNVLQKFKMVLEGYVDYPPIAFVLCGHFLSSPTNASSARVLTSGFKNLTDLIARYANLKESSRFVFVPGPHDLGSPKIFPKPALPKCIAQRVTETLPTAIFTTNPCRIQYCTKEIVVLREDMLTKMCRNALRLPKEQHFKHFAKAIISQSHLTPVPLQVVPVYWKYDHALRIYPTPDLIVIADSFETYTTSCSDCYVINPGMFSKNNFSFQAYVPANNQIQDCQLPNDTSVS</sequence>
<name>A0A026WTU6_OOCBI</name>
<evidence type="ECO:0000259" key="7">
    <source>
        <dbReference type="Pfam" id="PF04042"/>
    </source>
</evidence>
<evidence type="ECO:0000313" key="11">
    <source>
        <dbReference type="Proteomes" id="UP000053097"/>
    </source>
</evidence>
<proteinExistence type="inferred from homology"/>
<feature type="domain" description="DNA polymerase alpha/delta/epsilon subunit B" evidence="7">
    <location>
        <begin position="292"/>
        <end position="491"/>
    </location>
</feature>
<dbReference type="GO" id="GO:0042276">
    <property type="term" value="P:error-prone translesion synthesis"/>
    <property type="evidence" value="ECO:0007669"/>
    <property type="project" value="TreeGrafter"/>
</dbReference>